<keyword evidence="5" id="KW-0411">Iron-sulfur</keyword>
<dbReference type="GO" id="GO:0046872">
    <property type="term" value="F:metal ion binding"/>
    <property type="evidence" value="ECO:0007669"/>
    <property type="project" value="UniProtKB-KW"/>
</dbReference>
<keyword evidence="9" id="KW-1185">Reference proteome</keyword>
<feature type="domain" description="2Fe-2S ferredoxin-type" evidence="7">
    <location>
        <begin position="1"/>
        <end position="103"/>
    </location>
</feature>
<keyword evidence="3" id="KW-0479">Metal-binding</keyword>
<dbReference type="InterPro" id="IPR001055">
    <property type="entry name" value="Adrenodoxin-like"/>
</dbReference>
<dbReference type="RefSeq" id="WP_261616345.1">
    <property type="nucleotide sequence ID" value="NZ_JALIDZ010000005.1"/>
</dbReference>
<dbReference type="AlphaFoldDB" id="A0AAW5R2J9"/>
<dbReference type="Gene3D" id="3.10.20.30">
    <property type="match status" value="1"/>
</dbReference>
<evidence type="ECO:0000256" key="4">
    <source>
        <dbReference type="ARBA" id="ARBA00023004"/>
    </source>
</evidence>
<protein>
    <submittedName>
        <fullName evidence="8">2Fe-2S iron-sulfur cluster-binding protein</fullName>
    </submittedName>
</protein>
<evidence type="ECO:0000256" key="5">
    <source>
        <dbReference type="ARBA" id="ARBA00023014"/>
    </source>
</evidence>
<proteinExistence type="inferred from homology"/>
<evidence type="ECO:0000256" key="6">
    <source>
        <dbReference type="ARBA" id="ARBA00034078"/>
    </source>
</evidence>
<dbReference type="PANTHER" id="PTHR23426:SF65">
    <property type="entry name" value="FERREDOXIN-2, MITOCHONDRIAL"/>
    <property type="match status" value="1"/>
</dbReference>
<dbReference type="InterPro" id="IPR012675">
    <property type="entry name" value="Beta-grasp_dom_sf"/>
</dbReference>
<dbReference type="Pfam" id="PF00111">
    <property type="entry name" value="Fer2"/>
    <property type="match status" value="1"/>
</dbReference>
<evidence type="ECO:0000259" key="7">
    <source>
        <dbReference type="PROSITE" id="PS51085"/>
    </source>
</evidence>
<sequence>MKLIVRDCEGREHVLEALEGWRVMEVIRDWGIPIKAECGGAGICGTCHVEVESEWLDRLPEPNDEELDALDKLATAKENSRLSCQILMNEDLDGLRVSLTAEAGCESEESAATAAA</sequence>
<reference evidence="8 9" key="1">
    <citation type="submission" date="2022-04" db="EMBL/GenBank/DDBJ databases">
        <authorList>
            <person name="Ye Y.-Q."/>
            <person name="Du Z.-J."/>
        </authorList>
    </citation>
    <scope>NUCLEOTIDE SEQUENCE [LARGE SCALE GENOMIC DNA]</scope>
    <source>
        <strain evidence="8 9">A6E488</strain>
    </source>
</reference>
<dbReference type="InterPro" id="IPR001041">
    <property type="entry name" value="2Fe-2S_ferredoxin-type"/>
</dbReference>
<evidence type="ECO:0000256" key="3">
    <source>
        <dbReference type="ARBA" id="ARBA00022723"/>
    </source>
</evidence>
<dbReference type="PROSITE" id="PS51085">
    <property type="entry name" value="2FE2S_FER_2"/>
    <property type="match status" value="1"/>
</dbReference>
<comment type="caution">
    <text evidence="8">The sequence shown here is derived from an EMBL/GenBank/DDBJ whole genome shotgun (WGS) entry which is preliminary data.</text>
</comment>
<dbReference type="PANTHER" id="PTHR23426">
    <property type="entry name" value="FERREDOXIN/ADRENODOXIN"/>
    <property type="match status" value="1"/>
</dbReference>
<accession>A0AAW5R2J9</accession>
<evidence type="ECO:0000256" key="1">
    <source>
        <dbReference type="ARBA" id="ARBA00010914"/>
    </source>
</evidence>
<dbReference type="InterPro" id="IPR036010">
    <property type="entry name" value="2Fe-2S_ferredoxin-like_sf"/>
</dbReference>
<evidence type="ECO:0000313" key="9">
    <source>
        <dbReference type="Proteomes" id="UP001320898"/>
    </source>
</evidence>
<dbReference type="GO" id="GO:0051537">
    <property type="term" value="F:2 iron, 2 sulfur cluster binding"/>
    <property type="evidence" value="ECO:0007669"/>
    <property type="project" value="UniProtKB-KW"/>
</dbReference>
<keyword evidence="2" id="KW-0001">2Fe-2S</keyword>
<name>A0AAW5R2J9_9HYPH</name>
<evidence type="ECO:0000256" key="2">
    <source>
        <dbReference type="ARBA" id="ARBA00022714"/>
    </source>
</evidence>
<evidence type="ECO:0000313" key="8">
    <source>
        <dbReference type="EMBL" id="MCT8972770.1"/>
    </source>
</evidence>
<dbReference type="GO" id="GO:0140647">
    <property type="term" value="P:P450-containing electron transport chain"/>
    <property type="evidence" value="ECO:0007669"/>
    <property type="project" value="InterPro"/>
</dbReference>
<gene>
    <name evidence="8" type="ORF">MUB46_12965</name>
</gene>
<dbReference type="EMBL" id="JALIDZ010000005">
    <property type="protein sequence ID" value="MCT8972770.1"/>
    <property type="molecule type" value="Genomic_DNA"/>
</dbReference>
<comment type="cofactor">
    <cofactor evidence="6">
        <name>[2Fe-2S] cluster</name>
        <dbReference type="ChEBI" id="CHEBI:190135"/>
    </cofactor>
</comment>
<dbReference type="PRINTS" id="PR00355">
    <property type="entry name" value="ADRENODOXIN"/>
</dbReference>
<keyword evidence="4" id="KW-0408">Iron</keyword>
<organism evidence="8 9">
    <name type="scientific">Microbaculum marinisediminis</name>
    <dbReference type="NCBI Taxonomy" id="2931392"/>
    <lineage>
        <taxon>Bacteria</taxon>
        <taxon>Pseudomonadati</taxon>
        <taxon>Pseudomonadota</taxon>
        <taxon>Alphaproteobacteria</taxon>
        <taxon>Hyphomicrobiales</taxon>
        <taxon>Tepidamorphaceae</taxon>
        <taxon>Microbaculum</taxon>
    </lineage>
</organism>
<dbReference type="Proteomes" id="UP001320898">
    <property type="component" value="Unassembled WGS sequence"/>
</dbReference>
<dbReference type="SUPFAM" id="SSF54292">
    <property type="entry name" value="2Fe-2S ferredoxin-like"/>
    <property type="match status" value="1"/>
</dbReference>
<dbReference type="GO" id="GO:0009055">
    <property type="term" value="F:electron transfer activity"/>
    <property type="evidence" value="ECO:0007669"/>
    <property type="project" value="TreeGrafter"/>
</dbReference>
<comment type="similarity">
    <text evidence="1">Belongs to the adrenodoxin/putidaredoxin family.</text>
</comment>
<dbReference type="CDD" id="cd00207">
    <property type="entry name" value="fer2"/>
    <property type="match status" value="1"/>
</dbReference>